<sequence length="474" mass="49891">MKTRPDRNSVPRRTVLWGAAAGAALPAAYGLFAAPAATAAPARAAVPTEEGASVAGMISDNALWNSWAERALVRVAAAGADFGEILVAAAGVPDGDMDTWFSQWTAVAERSAAQARDCAARGHAVSARGAWLRACTYHQIAAFALFGSPGDRLTASFEQQSRCFESGAALLPYPVTPVEIPLDGHLMQGYFCRPDDSGARRPTVVYTNGYDGTAQEMFFAHVPAAVERGYNILVFDGPGQGRMLIRDGVPIHPHWDSVVGAAIDQVLRRPDVDADRIVLSGWSFGGFLAPRAACGEHRIAALIADPGALDQSRTLLKFMSPDDAAGFPETASPRLIGQLAAIEEHLRVNGPAAPRWQIIQRGLWVHGKDTLFDYLADLTRFDISAVAGGIDCPTLLTAAENDPLSAGAPALRDAIGSNATLVEFTAAEGAGGHCESHARALYHQRVYDWLDETLRPGGGTGAGSLGSLGSLGSA</sequence>
<dbReference type="InterPro" id="IPR006311">
    <property type="entry name" value="TAT_signal"/>
</dbReference>
<gene>
    <name evidence="4" type="ORF">GCM10023353_30340</name>
</gene>
<proteinExistence type="inferred from homology"/>
<dbReference type="GO" id="GO:0016787">
    <property type="term" value="F:hydrolase activity"/>
    <property type="evidence" value="ECO:0007669"/>
    <property type="project" value="UniProtKB-KW"/>
</dbReference>
<evidence type="ECO:0000256" key="2">
    <source>
        <dbReference type="SAM" id="SignalP"/>
    </source>
</evidence>
<accession>A0ABP9D166</accession>
<feature type="signal peptide" evidence="2">
    <location>
        <begin position="1"/>
        <end position="33"/>
    </location>
</feature>
<dbReference type="PROSITE" id="PS51318">
    <property type="entry name" value="TAT"/>
    <property type="match status" value="1"/>
</dbReference>
<dbReference type="SUPFAM" id="SSF53474">
    <property type="entry name" value="alpha/beta-Hydrolases"/>
    <property type="match status" value="1"/>
</dbReference>
<dbReference type="Proteomes" id="UP001500839">
    <property type="component" value="Unassembled WGS sequence"/>
</dbReference>
<dbReference type="EMBL" id="BAABKQ010000001">
    <property type="protein sequence ID" value="GAA4820396.1"/>
    <property type="molecule type" value="Genomic_DNA"/>
</dbReference>
<comment type="caution">
    <text evidence="4">The sequence shown here is derived from an EMBL/GenBank/DDBJ whole genome shotgun (WGS) entry which is preliminary data.</text>
</comment>
<dbReference type="Gene3D" id="1.20.1440.110">
    <property type="entry name" value="acylaminoacyl peptidase"/>
    <property type="match status" value="1"/>
</dbReference>
<dbReference type="InterPro" id="IPR050261">
    <property type="entry name" value="FrsA_esterase"/>
</dbReference>
<dbReference type="InterPro" id="IPR000073">
    <property type="entry name" value="AB_hydrolase_1"/>
</dbReference>
<dbReference type="InterPro" id="IPR029058">
    <property type="entry name" value="AB_hydrolase_fold"/>
</dbReference>
<name>A0ABP9D166_9ACTN</name>
<dbReference type="PANTHER" id="PTHR22946">
    <property type="entry name" value="DIENELACTONE HYDROLASE DOMAIN-CONTAINING PROTEIN-RELATED"/>
    <property type="match status" value="1"/>
</dbReference>
<comment type="similarity">
    <text evidence="1">Belongs to the AB hydrolase superfamily. FUS2 hydrolase family.</text>
</comment>
<keyword evidence="2" id="KW-0732">Signal</keyword>
<keyword evidence="4" id="KW-0378">Hydrolase</keyword>
<evidence type="ECO:0000313" key="5">
    <source>
        <dbReference type="Proteomes" id="UP001500839"/>
    </source>
</evidence>
<reference evidence="5" key="1">
    <citation type="journal article" date="2019" name="Int. J. Syst. Evol. Microbiol.">
        <title>The Global Catalogue of Microorganisms (GCM) 10K type strain sequencing project: providing services to taxonomists for standard genome sequencing and annotation.</title>
        <authorList>
            <consortium name="The Broad Institute Genomics Platform"/>
            <consortium name="The Broad Institute Genome Sequencing Center for Infectious Disease"/>
            <person name="Wu L."/>
            <person name="Ma J."/>
        </authorList>
    </citation>
    <scope>NUCLEOTIDE SEQUENCE [LARGE SCALE GENOMIC DNA]</scope>
    <source>
        <strain evidence="5">JCM 18542</strain>
    </source>
</reference>
<dbReference type="Pfam" id="PF12697">
    <property type="entry name" value="Abhydrolase_6"/>
    <property type="match status" value="1"/>
</dbReference>
<protein>
    <submittedName>
        <fullName evidence="4">Alpha/beta hydrolase</fullName>
    </submittedName>
</protein>
<organism evidence="4 5">
    <name type="scientific">Tomitella cavernea</name>
    <dbReference type="NCBI Taxonomy" id="1387982"/>
    <lineage>
        <taxon>Bacteria</taxon>
        <taxon>Bacillati</taxon>
        <taxon>Actinomycetota</taxon>
        <taxon>Actinomycetes</taxon>
        <taxon>Mycobacteriales</taxon>
        <taxon>Tomitella</taxon>
    </lineage>
</organism>
<feature type="domain" description="AB hydrolase-1" evidence="3">
    <location>
        <begin position="215"/>
        <end position="434"/>
    </location>
</feature>
<dbReference type="Gene3D" id="3.40.50.1820">
    <property type="entry name" value="alpha/beta hydrolase"/>
    <property type="match status" value="1"/>
</dbReference>
<dbReference type="PANTHER" id="PTHR22946:SF12">
    <property type="entry name" value="CONIDIAL PIGMENT BIOSYNTHESIS PROTEIN AYG1 (AFU_ORTHOLOGUE AFUA_2G17550)"/>
    <property type="match status" value="1"/>
</dbReference>
<evidence type="ECO:0000313" key="4">
    <source>
        <dbReference type="EMBL" id="GAA4820396.1"/>
    </source>
</evidence>
<evidence type="ECO:0000256" key="1">
    <source>
        <dbReference type="ARBA" id="ARBA00038115"/>
    </source>
</evidence>
<evidence type="ECO:0000259" key="3">
    <source>
        <dbReference type="Pfam" id="PF12697"/>
    </source>
</evidence>
<keyword evidence="5" id="KW-1185">Reference proteome</keyword>
<feature type="chain" id="PRO_5046454025" evidence="2">
    <location>
        <begin position="34"/>
        <end position="474"/>
    </location>
</feature>